<name>A0A0V1FEV3_TRIPS</name>
<dbReference type="OrthoDB" id="10600388at2759"/>
<sequence length="132" mass="15497">MKYLRKKEKFMIVQKAKFPDFEDQLSDGLIRKIRYILGKSNLTTSDTDQIIGNNLREKREDIFSKRWRIDWSLVDVEQLLNEQCSRSCCNENNNDNNSSRSSALWWYMLLNSTSGRQIGSKTEAFVPQTGYT</sequence>
<evidence type="ECO:0000313" key="2">
    <source>
        <dbReference type="Proteomes" id="UP000054995"/>
    </source>
</evidence>
<proteinExistence type="predicted"/>
<dbReference type="Proteomes" id="UP000054995">
    <property type="component" value="Unassembled WGS sequence"/>
</dbReference>
<gene>
    <name evidence="1" type="ORF">T4D_2788</name>
</gene>
<dbReference type="AlphaFoldDB" id="A0A0V1FEV3"/>
<evidence type="ECO:0000313" key="1">
    <source>
        <dbReference type="EMBL" id="KRY84421.1"/>
    </source>
</evidence>
<accession>A0A0V1FEV3</accession>
<organism evidence="1 2">
    <name type="scientific">Trichinella pseudospiralis</name>
    <name type="common">Parasitic roundworm</name>
    <dbReference type="NCBI Taxonomy" id="6337"/>
    <lineage>
        <taxon>Eukaryota</taxon>
        <taxon>Metazoa</taxon>
        <taxon>Ecdysozoa</taxon>
        <taxon>Nematoda</taxon>
        <taxon>Enoplea</taxon>
        <taxon>Dorylaimia</taxon>
        <taxon>Trichinellida</taxon>
        <taxon>Trichinellidae</taxon>
        <taxon>Trichinella</taxon>
    </lineage>
</organism>
<reference evidence="1 2" key="1">
    <citation type="submission" date="2015-01" db="EMBL/GenBank/DDBJ databases">
        <title>Evolution of Trichinella species and genotypes.</title>
        <authorList>
            <person name="Korhonen P.K."/>
            <person name="Edoardo P."/>
            <person name="Giuseppe L.R."/>
            <person name="Gasser R.B."/>
        </authorList>
    </citation>
    <scope>NUCLEOTIDE SEQUENCE [LARGE SCALE GENOMIC DNA]</scope>
    <source>
        <strain evidence="1">ISS470</strain>
    </source>
</reference>
<dbReference type="EMBL" id="JYDT01000114">
    <property type="protein sequence ID" value="KRY84421.1"/>
    <property type="molecule type" value="Genomic_DNA"/>
</dbReference>
<comment type="caution">
    <text evidence="1">The sequence shown here is derived from an EMBL/GenBank/DDBJ whole genome shotgun (WGS) entry which is preliminary data.</text>
</comment>
<keyword evidence="2" id="KW-1185">Reference proteome</keyword>
<protein>
    <submittedName>
        <fullName evidence="1">Uncharacterized protein</fullName>
    </submittedName>
</protein>